<keyword evidence="2" id="KW-1185">Reference proteome</keyword>
<dbReference type="Proteomes" id="UP001516400">
    <property type="component" value="Unassembled WGS sequence"/>
</dbReference>
<protein>
    <submittedName>
        <fullName evidence="1">Uncharacterized protein</fullName>
    </submittedName>
</protein>
<accession>A0ABD2P0X0</accession>
<organism evidence="1 2">
    <name type="scientific">Cryptolaemus montrouzieri</name>
    <dbReference type="NCBI Taxonomy" id="559131"/>
    <lineage>
        <taxon>Eukaryota</taxon>
        <taxon>Metazoa</taxon>
        <taxon>Ecdysozoa</taxon>
        <taxon>Arthropoda</taxon>
        <taxon>Hexapoda</taxon>
        <taxon>Insecta</taxon>
        <taxon>Pterygota</taxon>
        <taxon>Neoptera</taxon>
        <taxon>Endopterygota</taxon>
        <taxon>Coleoptera</taxon>
        <taxon>Polyphaga</taxon>
        <taxon>Cucujiformia</taxon>
        <taxon>Coccinelloidea</taxon>
        <taxon>Coccinellidae</taxon>
        <taxon>Scymninae</taxon>
        <taxon>Scymnini</taxon>
        <taxon>Cryptolaemus</taxon>
    </lineage>
</organism>
<sequence length="156" mass="17818">MVFSQRQTSLGTLRRLRGYVNAESAKNIQPVNRSVHVLGNSCAFALPPSQRIKQNTPVSDESSCRLCKRTTNNMVLVGTKVIDINDHSNKPFANSKPKANILKCEKHESRNENLYASFKLTNEKEDTEKVLASDFWPYEICVRKFFQRRTRAAERG</sequence>
<gene>
    <name evidence="1" type="ORF">HHI36_018724</name>
</gene>
<comment type="caution">
    <text evidence="1">The sequence shown here is derived from an EMBL/GenBank/DDBJ whole genome shotgun (WGS) entry which is preliminary data.</text>
</comment>
<dbReference type="EMBL" id="JABFTP020000165">
    <property type="protein sequence ID" value="KAL3284567.1"/>
    <property type="molecule type" value="Genomic_DNA"/>
</dbReference>
<reference evidence="1 2" key="1">
    <citation type="journal article" date="2021" name="BMC Biol.">
        <title>Horizontally acquired antibacterial genes associated with adaptive radiation of ladybird beetles.</title>
        <authorList>
            <person name="Li H.S."/>
            <person name="Tang X.F."/>
            <person name="Huang Y.H."/>
            <person name="Xu Z.Y."/>
            <person name="Chen M.L."/>
            <person name="Du X.Y."/>
            <person name="Qiu B.Y."/>
            <person name="Chen P.T."/>
            <person name="Zhang W."/>
            <person name="Slipinski A."/>
            <person name="Escalona H.E."/>
            <person name="Waterhouse R.M."/>
            <person name="Zwick A."/>
            <person name="Pang H."/>
        </authorList>
    </citation>
    <scope>NUCLEOTIDE SEQUENCE [LARGE SCALE GENOMIC DNA]</scope>
    <source>
        <strain evidence="1">SYSU2018</strain>
    </source>
</reference>
<evidence type="ECO:0000313" key="1">
    <source>
        <dbReference type="EMBL" id="KAL3284567.1"/>
    </source>
</evidence>
<evidence type="ECO:0000313" key="2">
    <source>
        <dbReference type="Proteomes" id="UP001516400"/>
    </source>
</evidence>
<dbReference type="AlphaFoldDB" id="A0ABD2P0X0"/>
<name>A0ABD2P0X0_9CUCU</name>
<proteinExistence type="predicted"/>